<comment type="caution">
    <text evidence="15">The sequence shown here is derived from an EMBL/GenBank/DDBJ whole genome shotgun (WGS) entry which is preliminary data.</text>
</comment>
<evidence type="ECO:0000256" key="8">
    <source>
        <dbReference type="ARBA" id="ARBA00023157"/>
    </source>
</evidence>
<dbReference type="InterPro" id="IPR002159">
    <property type="entry name" value="CD36_fam"/>
</dbReference>
<proteinExistence type="inferred from homology"/>
<keyword evidence="10" id="KW-0325">Glycoprotein</keyword>
<evidence type="ECO:0000256" key="2">
    <source>
        <dbReference type="ARBA" id="ARBA00004651"/>
    </source>
</evidence>
<evidence type="ECO:0000256" key="10">
    <source>
        <dbReference type="ARBA" id="ARBA00023180"/>
    </source>
</evidence>
<keyword evidence="9" id="KW-0675">Receptor</keyword>
<keyword evidence="6 14" id="KW-1133">Transmembrane helix</keyword>
<dbReference type="Pfam" id="PF01130">
    <property type="entry name" value="CD36"/>
    <property type="match status" value="1"/>
</dbReference>
<feature type="transmembrane region" description="Helical" evidence="14">
    <location>
        <begin position="31"/>
        <end position="51"/>
    </location>
</feature>
<keyword evidence="5 14" id="KW-0812">Transmembrane</keyword>
<keyword evidence="8" id="KW-1015">Disulfide bond</keyword>
<dbReference type="PANTHER" id="PTHR11923:SF110">
    <property type="entry name" value="SCAVENGER RECEPTOR CLASS B MEMBER 1"/>
    <property type="match status" value="1"/>
</dbReference>
<evidence type="ECO:0000313" key="16">
    <source>
        <dbReference type="Proteomes" id="UP001627154"/>
    </source>
</evidence>
<accession>A0ABD2X7F5</accession>
<feature type="compositionally biased region" description="Polar residues" evidence="13">
    <location>
        <begin position="524"/>
        <end position="540"/>
    </location>
</feature>
<dbReference type="PRINTS" id="PR01609">
    <property type="entry name" value="CD36FAMILY"/>
</dbReference>
<name>A0ABD2X7F5_9HYME</name>
<evidence type="ECO:0000256" key="11">
    <source>
        <dbReference type="ARBA" id="ARBA00040821"/>
    </source>
</evidence>
<evidence type="ECO:0000256" key="6">
    <source>
        <dbReference type="ARBA" id="ARBA00022989"/>
    </source>
</evidence>
<evidence type="ECO:0000313" key="15">
    <source>
        <dbReference type="EMBL" id="KAL3401215.1"/>
    </source>
</evidence>
<feature type="region of interest" description="Disordered" evidence="13">
    <location>
        <begin position="513"/>
        <end position="544"/>
    </location>
</feature>
<evidence type="ECO:0000256" key="1">
    <source>
        <dbReference type="ARBA" id="ARBA00004189"/>
    </source>
</evidence>
<dbReference type="EMBL" id="JBJJXI010000049">
    <property type="protein sequence ID" value="KAL3401215.1"/>
    <property type="molecule type" value="Genomic_DNA"/>
</dbReference>
<evidence type="ECO:0000256" key="3">
    <source>
        <dbReference type="ARBA" id="ARBA00010532"/>
    </source>
</evidence>
<evidence type="ECO:0000256" key="9">
    <source>
        <dbReference type="ARBA" id="ARBA00023170"/>
    </source>
</evidence>
<evidence type="ECO:0000256" key="14">
    <source>
        <dbReference type="SAM" id="Phobius"/>
    </source>
</evidence>
<organism evidence="15 16">
    <name type="scientific">Trichogramma kaykai</name>
    <dbReference type="NCBI Taxonomy" id="54128"/>
    <lineage>
        <taxon>Eukaryota</taxon>
        <taxon>Metazoa</taxon>
        <taxon>Ecdysozoa</taxon>
        <taxon>Arthropoda</taxon>
        <taxon>Hexapoda</taxon>
        <taxon>Insecta</taxon>
        <taxon>Pterygota</taxon>
        <taxon>Neoptera</taxon>
        <taxon>Endopterygota</taxon>
        <taxon>Hymenoptera</taxon>
        <taxon>Apocrita</taxon>
        <taxon>Proctotrupomorpha</taxon>
        <taxon>Chalcidoidea</taxon>
        <taxon>Trichogrammatidae</taxon>
        <taxon>Trichogramma</taxon>
    </lineage>
</organism>
<protein>
    <recommendedName>
        <fullName evidence="11">Scavenger receptor class B member 1</fullName>
    </recommendedName>
    <alternativeName>
        <fullName evidence="12">SR-BI</fullName>
    </alternativeName>
</protein>
<evidence type="ECO:0000256" key="4">
    <source>
        <dbReference type="ARBA" id="ARBA00022475"/>
    </source>
</evidence>
<dbReference type="GO" id="GO:0005901">
    <property type="term" value="C:caveola"/>
    <property type="evidence" value="ECO:0007669"/>
    <property type="project" value="UniProtKB-SubCell"/>
</dbReference>
<dbReference type="AlphaFoldDB" id="A0ABD2X7F5"/>
<gene>
    <name evidence="15" type="ORF">TKK_005814</name>
</gene>
<keyword evidence="4" id="KW-1003">Cell membrane</keyword>
<comment type="subcellular location">
    <subcellularLocation>
        <location evidence="2">Cell membrane</location>
        <topology evidence="2">Multi-pass membrane protein</topology>
    </subcellularLocation>
    <subcellularLocation>
        <location evidence="1">Membrane</location>
        <location evidence="1">Caveola</location>
        <topology evidence="1">Multi-pass membrane protein</topology>
    </subcellularLocation>
</comment>
<dbReference type="Proteomes" id="UP001627154">
    <property type="component" value="Unassembled WGS sequence"/>
</dbReference>
<evidence type="ECO:0000256" key="13">
    <source>
        <dbReference type="SAM" id="MobiDB-lite"/>
    </source>
</evidence>
<keyword evidence="16" id="KW-1185">Reference proteome</keyword>
<evidence type="ECO:0000256" key="5">
    <source>
        <dbReference type="ARBA" id="ARBA00022692"/>
    </source>
</evidence>
<evidence type="ECO:0000256" key="12">
    <source>
        <dbReference type="ARBA" id="ARBA00042244"/>
    </source>
</evidence>
<reference evidence="15 16" key="1">
    <citation type="journal article" date="2024" name="bioRxiv">
        <title>A reference genome for Trichogramma kaykai: A tiny desert-dwelling parasitoid wasp with competing sex-ratio distorters.</title>
        <authorList>
            <person name="Culotta J."/>
            <person name="Lindsey A.R."/>
        </authorList>
    </citation>
    <scope>NUCLEOTIDE SEQUENCE [LARGE SCALE GENOMIC DNA]</scope>
    <source>
        <strain evidence="15 16">KSX58</strain>
    </source>
</reference>
<keyword evidence="7 14" id="KW-0472">Membrane</keyword>
<evidence type="ECO:0000256" key="7">
    <source>
        <dbReference type="ARBA" id="ARBA00023136"/>
    </source>
</evidence>
<comment type="similarity">
    <text evidence="3">Belongs to the CD36 family.</text>
</comment>
<sequence>MKGIFFSVEQRIKNSVDMVIRRQYNTHLRSVMWISIFILILCFIIIILTWMTNYIDGLITSELQLRNGSLTFLWWKTPLVKALYRIYIFNYTNIQSSEINFEDKLKVQEVGPFIYKENLTRVNLQMNTDGTITYQENRVYDEMKHNNISYDLVLNVPNIPVLTAISLVREMSFLVQVSLTAILSTIRAKSYISISAKEFLWGYDDELFDLARHFMVWNQNAPLSKKFGLLAPKVGLSGDRITIETGINNLEKLGNTVKINRGTYKSLEMNDKCNIIDGSDGSMFPPFLLHNRNRTLKVFAKELCRTIHFSYVGESISRGLKTFRYKMNEHSYTERKNVDTLCAKPICYHIYQKNCEYKGLFDVSSCHYGAPIIASFPHFYHGDNSLFKNVDGLEPQSDLHQTYIDLHPIHFWLGSIKPISVKKCKTETKDKVKTGVFLRLISSVQGIKILYRLDTDKNNCWAMVEKYSSAAMPKTYLDENDLLRKITELKGLEQVKKYRMDLWQRQAKQQCDDRRRESYGGKLQRSSSEALDSSMKSSNIALKDDNNRKPKSLFNIEFCKCHATGHIANYCKNLKTRIAISRLALLKCPSFPTNLPEKIENKMFNFFFDEKTSGDLEFDL</sequence>
<dbReference type="PANTHER" id="PTHR11923">
    <property type="entry name" value="SCAVENGER RECEPTOR CLASS B TYPE-1 SR-B1"/>
    <property type="match status" value="1"/>
</dbReference>